<dbReference type="AlphaFoldDB" id="A0A4Y2X856"/>
<evidence type="ECO:0000313" key="2">
    <source>
        <dbReference type="Proteomes" id="UP000499080"/>
    </source>
</evidence>
<dbReference type="EMBL" id="BGPR01072458">
    <property type="protein sequence ID" value="GBO45378.1"/>
    <property type="molecule type" value="Genomic_DNA"/>
</dbReference>
<protein>
    <submittedName>
        <fullName evidence="1">Uncharacterized protein</fullName>
    </submittedName>
</protein>
<proteinExistence type="predicted"/>
<gene>
    <name evidence="1" type="ORF">AVEN_133065_1</name>
</gene>
<organism evidence="1 2">
    <name type="scientific">Araneus ventricosus</name>
    <name type="common">Orbweaver spider</name>
    <name type="synonym">Epeira ventricosa</name>
    <dbReference type="NCBI Taxonomy" id="182803"/>
    <lineage>
        <taxon>Eukaryota</taxon>
        <taxon>Metazoa</taxon>
        <taxon>Ecdysozoa</taxon>
        <taxon>Arthropoda</taxon>
        <taxon>Chelicerata</taxon>
        <taxon>Arachnida</taxon>
        <taxon>Araneae</taxon>
        <taxon>Araneomorphae</taxon>
        <taxon>Entelegynae</taxon>
        <taxon>Araneoidea</taxon>
        <taxon>Araneidae</taxon>
        <taxon>Araneus</taxon>
    </lineage>
</organism>
<sequence length="111" mass="13024">MRCLVGAAYRYSDAWACPVLLHLHLLKLLRPSPLERTPGRISDRGAWSIVSNKRWKRIYKGDIFRFYGRYIVCQRLTKLQCMSFLISSQHSTKSTRFCIRQTWGAMMAPQK</sequence>
<comment type="caution">
    <text evidence="1">The sequence shown here is derived from an EMBL/GenBank/DDBJ whole genome shotgun (WGS) entry which is preliminary data.</text>
</comment>
<reference evidence="1 2" key="1">
    <citation type="journal article" date="2019" name="Sci. Rep.">
        <title>Orb-weaving spider Araneus ventricosus genome elucidates the spidroin gene catalogue.</title>
        <authorList>
            <person name="Kono N."/>
            <person name="Nakamura H."/>
            <person name="Ohtoshi R."/>
            <person name="Moran D.A.P."/>
            <person name="Shinohara A."/>
            <person name="Yoshida Y."/>
            <person name="Fujiwara M."/>
            <person name="Mori M."/>
            <person name="Tomita M."/>
            <person name="Arakawa K."/>
        </authorList>
    </citation>
    <scope>NUCLEOTIDE SEQUENCE [LARGE SCALE GENOMIC DNA]</scope>
</reference>
<accession>A0A4Y2X856</accession>
<keyword evidence="2" id="KW-1185">Reference proteome</keyword>
<evidence type="ECO:0000313" key="1">
    <source>
        <dbReference type="EMBL" id="GBO45378.1"/>
    </source>
</evidence>
<name>A0A4Y2X856_ARAVE</name>
<dbReference type="Proteomes" id="UP000499080">
    <property type="component" value="Unassembled WGS sequence"/>
</dbReference>